<dbReference type="InterPro" id="IPR001173">
    <property type="entry name" value="Glyco_trans_2-like"/>
</dbReference>
<name>A0A382R8G9_9ZZZZ</name>
<reference evidence="9" key="1">
    <citation type="submission" date="2018-05" db="EMBL/GenBank/DDBJ databases">
        <authorList>
            <person name="Lanie J.A."/>
            <person name="Ng W.-L."/>
            <person name="Kazmierczak K.M."/>
            <person name="Andrzejewski T.M."/>
            <person name="Davidsen T.M."/>
            <person name="Wayne K.J."/>
            <person name="Tettelin H."/>
            <person name="Glass J.I."/>
            <person name="Rusch D."/>
            <person name="Podicherti R."/>
            <person name="Tsui H.-C.T."/>
            <person name="Winkler M.E."/>
        </authorList>
    </citation>
    <scope>NUCLEOTIDE SEQUENCE</scope>
</reference>
<evidence type="ECO:0000256" key="6">
    <source>
        <dbReference type="ARBA" id="ARBA00022989"/>
    </source>
</evidence>
<evidence type="ECO:0000256" key="4">
    <source>
        <dbReference type="ARBA" id="ARBA00022692"/>
    </source>
</evidence>
<dbReference type="InterPro" id="IPR029044">
    <property type="entry name" value="Nucleotide-diphossugar_trans"/>
</dbReference>
<sequence>SLLLINNETNKGQSFSIWTGIKKSNYKTIVTLDGDGQNNPNDIPKLLDEYFSKKLYSLIGGIRKNRKDNFLKLISSKIANQIRSFILKDNCVDTGCSLKVFDKEVFLSFPFFDGIHRFLPALFKGFGKNTLFIDVDHRPRISGISKYGTFDRLYKGILDIIRVKKIIRNNKTK</sequence>
<evidence type="ECO:0000313" key="9">
    <source>
        <dbReference type="EMBL" id="SVC93620.1"/>
    </source>
</evidence>
<evidence type="ECO:0000259" key="8">
    <source>
        <dbReference type="Pfam" id="PF00535"/>
    </source>
</evidence>
<dbReference type="GO" id="GO:0005886">
    <property type="term" value="C:plasma membrane"/>
    <property type="evidence" value="ECO:0007669"/>
    <property type="project" value="TreeGrafter"/>
</dbReference>
<keyword evidence="6" id="KW-1133">Transmembrane helix</keyword>
<keyword evidence="2" id="KW-0328">Glycosyltransferase</keyword>
<dbReference type="SUPFAM" id="SSF53448">
    <property type="entry name" value="Nucleotide-diphospho-sugar transferases"/>
    <property type="match status" value="1"/>
</dbReference>
<dbReference type="PANTHER" id="PTHR48090">
    <property type="entry name" value="UNDECAPRENYL-PHOSPHATE 4-DEOXY-4-FORMAMIDO-L-ARABINOSE TRANSFERASE-RELATED"/>
    <property type="match status" value="1"/>
</dbReference>
<organism evidence="9">
    <name type="scientific">marine metagenome</name>
    <dbReference type="NCBI Taxonomy" id="408172"/>
    <lineage>
        <taxon>unclassified sequences</taxon>
        <taxon>metagenomes</taxon>
        <taxon>ecological metagenomes</taxon>
    </lineage>
</organism>
<feature type="domain" description="Glycosyltransferase 2-like" evidence="8">
    <location>
        <begin position="4"/>
        <end position="106"/>
    </location>
</feature>
<evidence type="ECO:0000256" key="5">
    <source>
        <dbReference type="ARBA" id="ARBA00022985"/>
    </source>
</evidence>
<dbReference type="InterPro" id="IPR050256">
    <property type="entry name" value="Glycosyltransferase_2"/>
</dbReference>
<dbReference type="AlphaFoldDB" id="A0A382R8G9"/>
<dbReference type="Pfam" id="PF00535">
    <property type="entry name" value="Glycos_transf_2"/>
    <property type="match status" value="1"/>
</dbReference>
<dbReference type="Gene3D" id="3.90.550.10">
    <property type="entry name" value="Spore Coat Polysaccharide Biosynthesis Protein SpsA, Chain A"/>
    <property type="match status" value="1"/>
</dbReference>
<keyword evidence="3" id="KW-0808">Transferase</keyword>
<dbReference type="GO" id="GO:0009103">
    <property type="term" value="P:lipopolysaccharide biosynthetic process"/>
    <property type="evidence" value="ECO:0007669"/>
    <property type="project" value="UniProtKB-KW"/>
</dbReference>
<evidence type="ECO:0000256" key="7">
    <source>
        <dbReference type="ARBA" id="ARBA00023136"/>
    </source>
</evidence>
<keyword evidence="5" id="KW-0448">Lipopolysaccharide biosynthesis</keyword>
<dbReference type="GO" id="GO:0099621">
    <property type="term" value="F:undecaprenyl-phosphate 4-deoxy-4-formamido-L-arabinose transferase activity"/>
    <property type="evidence" value="ECO:0007669"/>
    <property type="project" value="TreeGrafter"/>
</dbReference>
<dbReference type="PANTHER" id="PTHR48090:SF3">
    <property type="entry name" value="UNDECAPRENYL-PHOSPHATE 4-DEOXY-4-FORMAMIDO-L-ARABINOSE TRANSFERASE"/>
    <property type="match status" value="1"/>
</dbReference>
<accession>A0A382R8G9</accession>
<keyword evidence="4" id="KW-0812">Transmembrane</keyword>
<evidence type="ECO:0000256" key="3">
    <source>
        <dbReference type="ARBA" id="ARBA00022679"/>
    </source>
</evidence>
<feature type="non-terminal residue" evidence="9">
    <location>
        <position position="1"/>
    </location>
</feature>
<proteinExistence type="predicted"/>
<keyword evidence="1" id="KW-1003">Cell membrane</keyword>
<gene>
    <name evidence="9" type="ORF">METZ01_LOCUS346474</name>
</gene>
<dbReference type="EMBL" id="UINC01119646">
    <property type="protein sequence ID" value="SVC93620.1"/>
    <property type="molecule type" value="Genomic_DNA"/>
</dbReference>
<keyword evidence="7" id="KW-0472">Membrane</keyword>
<evidence type="ECO:0000256" key="2">
    <source>
        <dbReference type="ARBA" id="ARBA00022676"/>
    </source>
</evidence>
<evidence type="ECO:0000256" key="1">
    <source>
        <dbReference type="ARBA" id="ARBA00022475"/>
    </source>
</evidence>
<protein>
    <recommendedName>
        <fullName evidence="8">Glycosyltransferase 2-like domain-containing protein</fullName>
    </recommendedName>
</protein>